<proteinExistence type="predicted"/>
<dbReference type="InterPro" id="IPR012317">
    <property type="entry name" value="Poly(ADP-ribose)pol_cat_dom"/>
</dbReference>
<feature type="domain" description="RST" evidence="7">
    <location>
        <begin position="235"/>
        <end position="304"/>
    </location>
</feature>
<dbReference type="OMA" id="LIMRTYD"/>
<dbReference type="Proteomes" id="UP001295469">
    <property type="component" value="Chromosome C05"/>
</dbReference>
<dbReference type="Gramene" id="CDY51640">
    <property type="protein sequence ID" value="CDY51640"/>
    <property type="gene ID" value="GSBRNA2T00003960001"/>
</dbReference>
<dbReference type="Proteomes" id="UP000028999">
    <property type="component" value="Unassembled WGS sequence"/>
</dbReference>
<keyword evidence="2" id="KW-0217">Developmental protein</keyword>
<evidence type="ECO:0000256" key="1">
    <source>
        <dbReference type="ARBA" id="ARBA00004123"/>
    </source>
</evidence>
<dbReference type="InterPro" id="IPR044964">
    <property type="entry name" value="RCD1/SRO1-5"/>
</dbReference>
<keyword evidence="4" id="KW-0539">Nucleus</keyword>
<evidence type="ECO:0000259" key="7">
    <source>
        <dbReference type="PROSITE" id="PS51879"/>
    </source>
</evidence>
<dbReference type="GO" id="GO:0003950">
    <property type="term" value="F:NAD+ poly-ADP-ribosyltransferase activity"/>
    <property type="evidence" value="ECO:0007669"/>
    <property type="project" value="InterPro"/>
</dbReference>
<evidence type="ECO:0000256" key="4">
    <source>
        <dbReference type="ARBA" id="ARBA00023242"/>
    </source>
</evidence>
<dbReference type="EMBL" id="LK033015">
    <property type="protein sequence ID" value="CDY51640.1"/>
    <property type="molecule type" value="Genomic_DNA"/>
</dbReference>
<comment type="subcellular location">
    <subcellularLocation>
        <location evidence="1">Nucleus</location>
    </subcellularLocation>
</comment>
<evidence type="ECO:0000313" key="10">
    <source>
        <dbReference type="Proteomes" id="UP000028999"/>
    </source>
</evidence>
<feature type="compositionally biased region" description="Acidic residues" evidence="5">
    <location>
        <begin position="17"/>
        <end position="29"/>
    </location>
</feature>
<reference evidence="9" key="2">
    <citation type="submission" date="2014-06" db="EMBL/GenBank/DDBJ databases">
        <authorList>
            <person name="Genoscope - CEA"/>
        </authorList>
    </citation>
    <scope>NUCLEOTIDE SEQUENCE</scope>
</reference>
<dbReference type="GO" id="GO:0005634">
    <property type="term" value="C:nucleus"/>
    <property type="evidence" value="ECO:0007669"/>
    <property type="project" value="UniProtKB-SubCell"/>
</dbReference>
<name>A0A078IKR5_BRANA</name>
<dbReference type="Gene3D" id="3.90.228.10">
    <property type="match status" value="1"/>
</dbReference>
<dbReference type="PaxDb" id="3708-A0A078IKR5"/>
<protein>
    <submittedName>
        <fullName evidence="8">(rape) hypothetical protein</fullName>
    </submittedName>
    <submittedName>
        <fullName evidence="9">BnaC05g50870D protein</fullName>
    </submittedName>
</protein>
<feature type="region of interest" description="Disordered" evidence="5">
    <location>
        <begin position="1"/>
        <end position="29"/>
    </location>
</feature>
<evidence type="ECO:0000256" key="3">
    <source>
        <dbReference type="ARBA" id="ARBA00023016"/>
    </source>
</evidence>
<dbReference type="PROSITE" id="PS51059">
    <property type="entry name" value="PARP_CATALYTIC"/>
    <property type="match status" value="1"/>
</dbReference>
<sequence length="304" mass="33202">MAAQVEIEDQSSVTELDNGEIFDPLSDDADSSSGSTILLGQGNQEHDVIKACFLSGLGAAFAGDTTVASVRKNSTEGMATRARYVAFRIFTEAMARKNGGDPNVKYGWYAGSREEIEGIVSYGFSSREIDDGSHGIGIHLVASKCSLFAAVGAEPDGEGVRHLILCRVLLGKPEQIASGSKQSHPSSSEFDSGVDDLQNPSKYVVWSSNMNSYILPSYILSFRSPRLRVIGRGGPPPSSPWVSFTALISMLSKSVDASRMSLIMRTYDDFRKRKIQRDQLVRMMRQVAGDDLLAQIIRNHRDRV</sequence>
<keyword evidence="10" id="KW-1185">Reference proteome</keyword>
<dbReference type="PANTHER" id="PTHR32263:SF30">
    <property type="entry name" value="GENOME ASSEMBLY, CHROMOSOME: A09"/>
    <property type="match status" value="1"/>
</dbReference>
<feature type="domain" description="PARP catalytic" evidence="6">
    <location>
        <begin position="23"/>
        <end position="242"/>
    </location>
</feature>
<dbReference type="PROSITE" id="PS51879">
    <property type="entry name" value="RST"/>
    <property type="match status" value="1"/>
</dbReference>
<dbReference type="Pfam" id="PF12174">
    <property type="entry name" value="RST"/>
    <property type="match status" value="1"/>
</dbReference>
<evidence type="ECO:0000256" key="2">
    <source>
        <dbReference type="ARBA" id="ARBA00022473"/>
    </source>
</evidence>
<dbReference type="InterPro" id="IPR022003">
    <property type="entry name" value="RST"/>
</dbReference>
<reference evidence="8" key="3">
    <citation type="submission" date="2021-01" db="EMBL/GenBank/DDBJ databases">
        <authorList>
            <consortium name="Genoscope - CEA"/>
            <person name="William W."/>
        </authorList>
    </citation>
    <scope>NUCLEOTIDE SEQUENCE</scope>
</reference>
<keyword evidence="3" id="KW-0346">Stress response</keyword>
<gene>
    <name evidence="9" type="primary">BnaC05g50870D</name>
    <name evidence="8" type="ORF">DARMORV10_C05P22890.1</name>
    <name evidence="9" type="ORF">GSBRNA2T00003960001</name>
</gene>
<dbReference type="AlphaFoldDB" id="A0A078IKR5"/>
<evidence type="ECO:0000259" key="6">
    <source>
        <dbReference type="PROSITE" id="PS51059"/>
    </source>
</evidence>
<dbReference type="SUPFAM" id="SSF56399">
    <property type="entry name" value="ADP-ribosylation"/>
    <property type="match status" value="1"/>
</dbReference>
<evidence type="ECO:0000313" key="8">
    <source>
        <dbReference type="EMBL" id="CAF1927902.1"/>
    </source>
</evidence>
<evidence type="ECO:0000256" key="5">
    <source>
        <dbReference type="SAM" id="MobiDB-lite"/>
    </source>
</evidence>
<reference evidence="9 10" key="1">
    <citation type="journal article" date="2014" name="Science">
        <title>Plant genetics. Early allopolyploid evolution in the post-Neolithic Brassica napus oilseed genome.</title>
        <authorList>
            <person name="Chalhoub B."/>
            <person name="Denoeud F."/>
            <person name="Liu S."/>
            <person name="Parkin I.A."/>
            <person name="Tang H."/>
            <person name="Wang X."/>
            <person name="Chiquet J."/>
            <person name="Belcram H."/>
            <person name="Tong C."/>
            <person name="Samans B."/>
            <person name="Correa M."/>
            <person name="Da Silva C."/>
            <person name="Just J."/>
            <person name="Falentin C."/>
            <person name="Koh C.S."/>
            <person name="Le Clainche I."/>
            <person name="Bernard M."/>
            <person name="Bento P."/>
            <person name="Noel B."/>
            <person name="Labadie K."/>
            <person name="Alberti A."/>
            <person name="Charles M."/>
            <person name="Arnaud D."/>
            <person name="Guo H."/>
            <person name="Daviaud C."/>
            <person name="Alamery S."/>
            <person name="Jabbari K."/>
            <person name="Zhao M."/>
            <person name="Edger P.P."/>
            <person name="Chelaifa H."/>
            <person name="Tack D."/>
            <person name="Lassalle G."/>
            <person name="Mestiri I."/>
            <person name="Schnel N."/>
            <person name="Le Paslier M.C."/>
            <person name="Fan G."/>
            <person name="Renault V."/>
            <person name="Bayer P.E."/>
            <person name="Golicz A.A."/>
            <person name="Manoli S."/>
            <person name="Lee T.H."/>
            <person name="Thi V.H."/>
            <person name="Chalabi S."/>
            <person name="Hu Q."/>
            <person name="Fan C."/>
            <person name="Tollenaere R."/>
            <person name="Lu Y."/>
            <person name="Battail C."/>
            <person name="Shen J."/>
            <person name="Sidebottom C.H."/>
            <person name="Wang X."/>
            <person name="Canaguier A."/>
            <person name="Chauveau A."/>
            <person name="Berard A."/>
            <person name="Deniot G."/>
            <person name="Guan M."/>
            <person name="Liu Z."/>
            <person name="Sun F."/>
            <person name="Lim Y.P."/>
            <person name="Lyons E."/>
            <person name="Town C.D."/>
            <person name="Bancroft I."/>
            <person name="Wang X."/>
            <person name="Meng J."/>
            <person name="Ma J."/>
            <person name="Pires J.C."/>
            <person name="King G.J."/>
            <person name="Brunel D."/>
            <person name="Delourme R."/>
            <person name="Renard M."/>
            <person name="Aury J.M."/>
            <person name="Adams K.L."/>
            <person name="Batley J."/>
            <person name="Snowdon R.J."/>
            <person name="Tost J."/>
            <person name="Edwards D."/>
            <person name="Zhou Y."/>
            <person name="Hua W."/>
            <person name="Sharpe A.G."/>
            <person name="Paterson A.H."/>
            <person name="Guan C."/>
            <person name="Wincker P."/>
        </authorList>
    </citation>
    <scope>NUCLEOTIDE SEQUENCE [LARGE SCALE GENOMIC DNA]</scope>
    <source>
        <strain evidence="10">cv. Darmor-bzh</strain>
    </source>
</reference>
<accession>A0A078IKR5</accession>
<organism evidence="9 10">
    <name type="scientific">Brassica napus</name>
    <name type="common">Rape</name>
    <dbReference type="NCBI Taxonomy" id="3708"/>
    <lineage>
        <taxon>Eukaryota</taxon>
        <taxon>Viridiplantae</taxon>
        <taxon>Streptophyta</taxon>
        <taxon>Embryophyta</taxon>
        <taxon>Tracheophyta</taxon>
        <taxon>Spermatophyta</taxon>
        <taxon>Magnoliopsida</taxon>
        <taxon>eudicotyledons</taxon>
        <taxon>Gunneridae</taxon>
        <taxon>Pentapetalae</taxon>
        <taxon>rosids</taxon>
        <taxon>malvids</taxon>
        <taxon>Brassicales</taxon>
        <taxon>Brassicaceae</taxon>
        <taxon>Brassiceae</taxon>
        <taxon>Brassica</taxon>
    </lineage>
</organism>
<evidence type="ECO:0000313" key="9">
    <source>
        <dbReference type="EMBL" id="CDY51640.1"/>
    </source>
</evidence>
<dbReference type="EMBL" id="HG994369">
    <property type="protein sequence ID" value="CAF1927902.1"/>
    <property type="molecule type" value="Genomic_DNA"/>
</dbReference>
<dbReference type="PANTHER" id="PTHR32263">
    <property type="entry name" value="INACTIVE POLY [ADP-RIBOSE] POLYMERASE SRO4-RELATED"/>
    <property type="match status" value="1"/>
</dbReference>